<reference evidence="1" key="1">
    <citation type="submission" date="2018-05" db="EMBL/GenBank/DDBJ databases">
        <authorList>
            <person name="Lanie J.A."/>
            <person name="Ng W.-L."/>
            <person name="Kazmierczak K.M."/>
            <person name="Andrzejewski T.M."/>
            <person name="Davidsen T.M."/>
            <person name="Wayne K.J."/>
            <person name="Tettelin H."/>
            <person name="Glass J.I."/>
            <person name="Rusch D."/>
            <person name="Podicherti R."/>
            <person name="Tsui H.-C.T."/>
            <person name="Winkler M.E."/>
        </authorList>
    </citation>
    <scope>NUCLEOTIDE SEQUENCE</scope>
</reference>
<dbReference type="AlphaFoldDB" id="A0A382YCQ7"/>
<dbReference type="EMBL" id="UINC01174792">
    <property type="protein sequence ID" value="SVD81096.1"/>
    <property type="molecule type" value="Genomic_DNA"/>
</dbReference>
<evidence type="ECO:0000313" key="1">
    <source>
        <dbReference type="EMBL" id="SVD81096.1"/>
    </source>
</evidence>
<protein>
    <submittedName>
        <fullName evidence="1">Uncharacterized protein</fullName>
    </submittedName>
</protein>
<feature type="non-terminal residue" evidence="1">
    <location>
        <position position="116"/>
    </location>
</feature>
<accession>A0A382YCQ7</accession>
<proteinExistence type="predicted"/>
<gene>
    <name evidence="1" type="ORF">METZ01_LOCUS433950</name>
</gene>
<name>A0A382YCQ7_9ZZZZ</name>
<sequence>MTINCKFHIREEFMIKKILLNIILFVSFSWCQVNTESLRGDHQTPGMTHNMDMALSYISGTTQIMIINSSYRIDYTSKSTWYGFFVMELNRALEKSHKEDFSNKGFAHLRCVNKLL</sequence>
<organism evidence="1">
    <name type="scientific">marine metagenome</name>
    <dbReference type="NCBI Taxonomy" id="408172"/>
    <lineage>
        <taxon>unclassified sequences</taxon>
        <taxon>metagenomes</taxon>
        <taxon>ecological metagenomes</taxon>
    </lineage>
</organism>